<reference evidence="1 2" key="1">
    <citation type="submission" date="2017-11" db="EMBL/GenBank/DDBJ databases">
        <title>Complete genome of a free-living desiccation-tolerant cyanobacterium and its photosynthetic adaptation to extreme terrestrial habitat.</title>
        <authorList>
            <person name="Shang J."/>
        </authorList>
    </citation>
    <scope>NUCLEOTIDE SEQUENCE [LARGE SCALE GENOMIC DNA]</scope>
    <source>
        <strain evidence="1 2">CCNUN1</strain>
    </source>
</reference>
<evidence type="ECO:0000313" key="2">
    <source>
        <dbReference type="Proteomes" id="UP000232003"/>
    </source>
</evidence>
<organism evidence="1 2">
    <name type="scientific">Nostoc flagelliforme CCNUN1</name>
    <dbReference type="NCBI Taxonomy" id="2038116"/>
    <lineage>
        <taxon>Bacteria</taxon>
        <taxon>Bacillati</taxon>
        <taxon>Cyanobacteriota</taxon>
        <taxon>Cyanophyceae</taxon>
        <taxon>Nostocales</taxon>
        <taxon>Nostocaceae</taxon>
        <taxon>Nostoc</taxon>
    </lineage>
</organism>
<dbReference type="EMBL" id="CP024785">
    <property type="protein sequence ID" value="AUB36090.1"/>
    <property type="molecule type" value="Genomic_DNA"/>
</dbReference>
<protein>
    <submittedName>
        <fullName evidence="1">Uncharacterized protein</fullName>
    </submittedName>
</protein>
<dbReference type="AlphaFoldDB" id="A0A2K8SL58"/>
<sequence>MLTEQEQLYQKAIADYQGLDLNFVKENEPPQLWQGSTQIKEALTQLWNDYPSIKDPNKFVDSILLTPKMWDVETNPPTDKYLQIYLVDYPYEVEIFIEPIFIIVTLPNSPVDQGKLDQRMFKAIQATQTFT</sequence>
<accession>A0A2K8SL58</accession>
<evidence type="ECO:0000313" key="1">
    <source>
        <dbReference type="EMBL" id="AUB36090.1"/>
    </source>
</evidence>
<keyword evidence="2" id="KW-1185">Reference proteome</keyword>
<gene>
    <name evidence="1" type="ORF">COO91_01989</name>
</gene>
<proteinExistence type="predicted"/>
<name>A0A2K8SL58_9NOSO</name>
<dbReference type="Proteomes" id="UP000232003">
    <property type="component" value="Chromosome"/>
</dbReference>
<dbReference type="KEGG" id="nfl:COO91_01989"/>